<reference evidence="2 3" key="1">
    <citation type="submission" date="2020-08" db="EMBL/GenBank/DDBJ databases">
        <title>Sequencing the genomes of 1000 actinobacteria strains.</title>
        <authorList>
            <person name="Klenk H.-P."/>
        </authorList>
    </citation>
    <scope>NUCLEOTIDE SEQUENCE [LARGE SCALE GENOMIC DNA]</scope>
    <source>
        <strain evidence="2 3">DSM 105784</strain>
    </source>
</reference>
<protein>
    <submittedName>
        <fullName evidence="2">Uncharacterized protein</fullName>
    </submittedName>
</protein>
<proteinExistence type="predicted"/>
<gene>
    <name evidence="2" type="ORF">HD599_001309</name>
</gene>
<keyword evidence="3" id="KW-1185">Reference proteome</keyword>
<feature type="signal peptide" evidence="1">
    <location>
        <begin position="1"/>
        <end position="18"/>
    </location>
</feature>
<accession>A0A841AMP3</accession>
<keyword evidence="1" id="KW-0732">Signal</keyword>
<dbReference type="RefSeq" id="WP_184234964.1">
    <property type="nucleotide sequence ID" value="NZ_JACHMJ010000001.1"/>
</dbReference>
<dbReference type="AlphaFoldDB" id="A0A841AMP3"/>
<evidence type="ECO:0000313" key="3">
    <source>
        <dbReference type="Proteomes" id="UP000536685"/>
    </source>
</evidence>
<comment type="caution">
    <text evidence="2">The sequence shown here is derived from an EMBL/GenBank/DDBJ whole genome shotgun (WGS) entry which is preliminary data.</text>
</comment>
<dbReference type="Proteomes" id="UP000536685">
    <property type="component" value="Unassembled WGS sequence"/>
</dbReference>
<dbReference type="EMBL" id="JACHMJ010000001">
    <property type="protein sequence ID" value="MBB5842986.1"/>
    <property type="molecule type" value="Genomic_DNA"/>
</dbReference>
<organism evidence="2 3">
    <name type="scientific">Conyzicola lurida</name>
    <dbReference type="NCBI Taxonomy" id="1172621"/>
    <lineage>
        <taxon>Bacteria</taxon>
        <taxon>Bacillati</taxon>
        <taxon>Actinomycetota</taxon>
        <taxon>Actinomycetes</taxon>
        <taxon>Micrococcales</taxon>
        <taxon>Microbacteriaceae</taxon>
        <taxon>Conyzicola</taxon>
    </lineage>
</organism>
<sequence length="200" mass="20531">MRSLTGLGIASLAALSLAGCVASPAPTASPTVIPSASSTPQADPADPATWVISIEGVGPVEFGAPVAEETADLVAAYADVSDLEACSTLMFEAEGSPTIWLAPDLDGFVSAILVTAETADGDVSAGSPRTEEGIGIGSTRDELFEAYPVVVDAVQDDVGYDTYSVEEFEGRWVHFDVGPDDTVIDIVVNAADAPPYEFCG</sequence>
<name>A0A841AMP3_9MICO</name>
<evidence type="ECO:0000313" key="2">
    <source>
        <dbReference type="EMBL" id="MBB5842986.1"/>
    </source>
</evidence>
<feature type="chain" id="PRO_5038363897" evidence="1">
    <location>
        <begin position="19"/>
        <end position="200"/>
    </location>
</feature>
<dbReference type="PROSITE" id="PS51257">
    <property type="entry name" value="PROKAR_LIPOPROTEIN"/>
    <property type="match status" value="1"/>
</dbReference>
<evidence type="ECO:0000256" key="1">
    <source>
        <dbReference type="SAM" id="SignalP"/>
    </source>
</evidence>